<dbReference type="Gene3D" id="1.25.40.390">
    <property type="match status" value="1"/>
</dbReference>
<sequence length="486" mass="53378">MKNILKKLSPLALAVLMLTSCEKDYLETAPTQSVASDEVFKTVDGAFVALNGTFRSMWTSMGGSHGHFGQKSHDLTMDLMGTDIVLHTRGYNWFTGEYNLSAYASATDGSRSGLAWEYYYRTISNANRIIANVDKATGNPADKEYIKGNALALRAYSYFYLANLWQHTYKGHETAPAVPLYTEPTTEGKPRATVQEVYDQIVADLTQAETLLAGKTRKHISHLNAAAVKGIRARVALQMEDYATAAAKANEARQGLAPMSATAYTAGFGKANSEWMWGLEIPNDQSTIYASFFSHFDAKVVSYASLGLQKKITKELYDQIPAGDVRKSVFITPGTGTAKLPDYNQTKFTLPVAGSWAADYILMRASEMYLIEAEALARLGNEGEAQTVLNALVQARNPAYSATQTGSDLINEILLQRRIELWGEGFSLLDLKRTKTNIKRPDGDGNHQAALAVVFERAIDDPTLLWRIPQSEIDANDALAPADQNP</sequence>
<evidence type="ECO:0000256" key="1">
    <source>
        <dbReference type="ARBA" id="ARBA00004442"/>
    </source>
</evidence>
<evidence type="ECO:0000313" key="8">
    <source>
        <dbReference type="EMBL" id="SNS78226.1"/>
    </source>
</evidence>
<organism evidence="8 9">
    <name type="scientific">Pontibacter ummariensis</name>
    <dbReference type="NCBI Taxonomy" id="1610492"/>
    <lineage>
        <taxon>Bacteria</taxon>
        <taxon>Pseudomonadati</taxon>
        <taxon>Bacteroidota</taxon>
        <taxon>Cytophagia</taxon>
        <taxon>Cytophagales</taxon>
        <taxon>Hymenobacteraceae</taxon>
        <taxon>Pontibacter</taxon>
    </lineage>
</organism>
<dbReference type="EMBL" id="FZOQ01000013">
    <property type="protein sequence ID" value="SNS78226.1"/>
    <property type="molecule type" value="Genomic_DNA"/>
</dbReference>
<feature type="domain" description="SusD-like N-terminal" evidence="7">
    <location>
        <begin position="101"/>
        <end position="237"/>
    </location>
</feature>
<dbReference type="AlphaFoldDB" id="A0A239H9W7"/>
<dbReference type="Pfam" id="PF14322">
    <property type="entry name" value="SusD-like_3"/>
    <property type="match status" value="1"/>
</dbReference>
<protein>
    <submittedName>
        <fullName evidence="8">RagB/SusD domain-containing protein</fullName>
    </submittedName>
</protein>
<dbReference type="InterPro" id="IPR033985">
    <property type="entry name" value="SusD-like_N"/>
</dbReference>
<evidence type="ECO:0000256" key="4">
    <source>
        <dbReference type="ARBA" id="ARBA00023136"/>
    </source>
</evidence>
<dbReference type="Pfam" id="PF07980">
    <property type="entry name" value="SusD_RagB"/>
    <property type="match status" value="1"/>
</dbReference>
<dbReference type="GO" id="GO:0009279">
    <property type="term" value="C:cell outer membrane"/>
    <property type="evidence" value="ECO:0007669"/>
    <property type="project" value="UniProtKB-SubCell"/>
</dbReference>
<gene>
    <name evidence="8" type="ORF">SAMN06296052_11352</name>
</gene>
<dbReference type="Proteomes" id="UP000198432">
    <property type="component" value="Unassembled WGS sequence"/>
</dbReference>
<evidence type="ECO:0000256" key="3">
    <source>
        <dbReference type="ARBA" id="ARBA00022729"/>
    </source>
</evidence>
<dbReference type="InterPro" id="IPR012944">
    <property type="entry name" value="SusD_RagB_dom"/>
</dbReference>
<reference evidence="9" key="1">
    <citation type="submission" date="2017-06" db="EMBL/GenBank/DDBJ databases">
        <authorList>
            <person name="Varghese N."/>
            <person name="Submissions S."/>
        </authorList>
    </citation>
    <scope>NUCLEOTIDE SEQUENCE [LARGE SCALE GENOMIC DNA]</scope>
    <source>
        <strain evidence="9">NKM1</strain>
    </source>
</reference>
<keyword evidence="5" id="KW-0998">Cell outer membrane</keyword>
<evidence type="ECO:0000313" key="9">
    <source>
        <dbReference type="Proteomes" id="UP000198432"/>
    </source>
</evidence>
<feature type="domain" description="RagB/SusD" evidence="6">
    <location>
        <begin position="357"/>
        <end position="486"/>
    </location>
</feature>
<accession>A0A239H9W7</accession>
<keyword evidence="3" id="KW-0732">Signal</keyword>
<dbReference type="InterPro" id="IPR011990">
    <property type="entry name" value="TPR-like_helical_dom_sf"/>
</dbReference>
<keyword evidence="4" id="KW-0472">Membrane</keyword>
<evidence type="ECO:0000259" key="7">
    <source>
        <dbReference type="Pfam" id="PF14322"/>
    </source>
</evidence>
<keyword evidence="9" id="KW-1185">Reference proteome</keyword>
<proteinExistence type="inferred from homology"/>
<dbReference type="PROSITE" id="PS51257">
    <property type="entry name" value="PROKAR_LIPOPROTEIN"/>
    <property type="match status" value="1"/>
</dbReference>
<comment type="similarity">
    <text evidence="2">Belongs to the SusD family.</text>
</comment>
<dbReference type="SUPFAM" id="SSF48452">
    <property type="entry name" value="TPR-like"/>
    <property type="match status" value="1"/>
</dbReference>
<dbReference type="OrthoDB" id="1100079at2"/>
<evidence type="ECO:0000256" key="5">
    <source>
        <dbReference type="ARBA" id="ARBA00023237"/>
    </source>
</evidence>
<comment type="subcellular location">
    <subcellularLocation>
        <location evidence="1">Cell outer membrane</location>
    </subcellularLocation>
</comment>
<dbReference type="CDD" id="cd08977">
    <property type="entry name" value="SusD"/>
    <property type="match status" value="1"/>
</dbReference>
<evidence type="ECO:0000259" key="6">
    <source>
        <dbReference type="Pfam" id="PF07980"/>
    </source>
</evidence>
<name>A0A239H9W7_9BACT</name>
<evidence type="ECO:0000256" key="2">
    <source>
        <dbReference type="ARBA" id="ARBA00006275"/>
    </source>
</evidence>